<evidence type="ECO:0008006" key="4">
    <source>
        <dbReference type="Google" id="ProtNLM"/>
    </source>
</evidence>
<gene>
    <name evidence="2" type="ORF">GMJLKIPL_0969</name>
</gene>
<keyword evidence="1" id="KW-0472">Membrane</keyword>
<dbReference type="EMBL" id="BPQQ01000010">
    <property type="protein sequence ID" value="GJD99055.1"/>
    <property type="molecule type" value="Genomic_DNA"/>
</dbReference>
<evidence type="ECO:0000256" key="1">
    <source>
        <dbReference type="SAM" id="Phobius"/>
    </source>
</evidence>
<comment type="caution">
    <text evidence="2">The sequence shown here is derived from an EMBL/GenBank/DDBJ whole genome shotgun (WGS) entry which is preliminary data.</text>
</comment>
<dbReference type="Proteomes" id="UP001055153">
    <property type="component" value="Unassembled WGS sequence"/>
</dbReference>
<name>A0ABQ4S9A1_9HYPH</name>
<keyword evidence="1" id="KW-1133">Transmembrane helix</keyword>
<evidence type="ECO:0000313" key="3">
    <source>
        <dbReference type="Proteomes" id="UP001055153"/>
    </source>
</evidence>
<organism evidence="2 3">
    <name type="scientific">Methylobacterium isbiliense</name>
    <dbReference type="NCBI Taxonomy" id="315478"/>
    <lineage>
        <taxon>Bacteria</taxon>
        <taxon>Pseudomonadati</taxon>
        <taxon>Pseudomonadota</taxon>
        <taxon>Alphaproteobacteria</taxon>
        <taxon>Hyphomicrobiales</taxon>
        <taxon>Methylobacteriaceae</taxon>
        <taxon>Methylobacterium</taxon>
    </lineage>
</organism>
<dbReference type="RefSeq" id="WP_238233940.1">
    <property type="nucleotide sequence ID" value="NZ_BPQQ01000010.1"/>
</dbReference>
<dbReference type="Pfam" id="PF10617">
    <property type="entry name" value="DUF2474"/>
    <property type="match status" value="1"/>
</dbReference>
<keyword evidence="3" id="KW-1185">Reference proteome</keyword>
<protein>
    <recommendedName>
        <fullName evidence="4">DUF2474 domain-containing protein</fullName>
    </recommendedName>
</protein>
<sequence>MAPAPERPGPFRQRLLWFVAIYGGSVLGLGLVSLALRAWLKSG</sequence>
<feature type="transmembrane region" description="Helical" evidence="1">
    <location>
        <begin position="15"/>
        <end position="40"/>
    </location>
</feature>
<keyword evidence="1" id="KW-0812">Transmembrane</keyword>
<reference evidence="2" key="1">
    <citation type="journal article" date="2021" name="Front. Microbiol.">
        <title>Comprehensive Comparative Genomics and Phenotyping of Methylobacterium Species.</title>
        <authorList>
            <person name="Alessa O."/>
            <person name="Ogura Y."/>
            <person name="Fujitani Y."/>
            <person name="Takami H."/>
            <person name="Hayashi T."/>
            <person name="Sahin N."/>
            <person name="Tani A."/>
        </authorList>
    </citation>
    <scope>NUCLEOTIDE SEQUENCE</scope>
    <source>
        <strain evidence="2">DSM 17168</strain>
    </source>
</reference>
<proteinExistence type="predicted"/>
<reference evidence="2" key="2">
    <citation type="submission" date="2021-08" db="EMBL/GenBank/DDBJ databases">
        <authorList>
            <person name="Tani A."/>
            <person name="Ola A."/>
            <person name="Ogura Y."/>
            <person name="Katsura K."/>
            <person name="Hayashi T."/>
        </authorList>
    </citation>
    <scope>NUCLEOTIDE SEQUENCE</scope>
    <source>
        <strain evidence="2">DSM 17168</strain>
    </source>
</reference>
<dbReference type="InterPro" id="IPR018895">
    <property type="entry name" value="DUF2474"/>
</dbReference>
<accession>A0ABQ4S9A1</accession>
<evidence type="ECO:0000313" key="2">
    <source>
        <dbReference type="EMBL" id="GJD99055.1"/>
    </source>
</evidence>